<keyword evidence="3 8" id="KW-0813">Transport</keyword>
<dbReference type="AlphaFoldDB" id="A0A7R8XB37"/>
<evidence type="ECO:0008006" key="11">
    <source>
        <dbReference type="Google" id="ProtNLM"/>
    </source>
</evidence>
<feature type="repeat" description="Solcar" evidence="7">
    <location>
        <begin position="26"/>
        <end position="111"/>
    </location>
</feature>
<proteinExistence type="inferred from homology"/>
<dbReference type="EMBL" id="CAJPEV010000534">
    <property type="protein sequence ID" value="CAG0886216.1"/>
    <property type="molecule type" value="Genomic_DNA"/>
</dbReference>
<evidence type="ECO:0000313" key="10">
    <source>
        <dbReference type="Proteomes" id="UP000677054"/>
    </source>
</evidence>
<dbReference type="InterPro" id="IPR018108">
    <property type="entry name" value="MCP_transmembrane"/>
</dbReference>
<dbReference type="InterPro" id="IPR023395">
    <property type="entry name" value="MCP_dom_sf"/>
</dbReference>
<gene>
    <name evidence="9" type="ORF">DSTB1V02_LOCUS3869</name>
</gene>
<accession>A0A7R8XB37</accession>
<evidence type="ECO:0000313" key="9">
    <source>
        <dbReference type="EMBL" id="CAD7243963.1"/>
    </source>
</evidence>
<dbReference type="PROSITE" id="PS50920">
    <property type="entry name" value="SOLCAR"/>
    <property type="match status" value="3"/>
</dbReference>
<dbReference type="Pfam" id="PF00153">
    <property type="entry name" value="Mito_carr"/>
    <property type="match status" value="3"/>
</dbReference>
<dbReference type="InterPro" id="IPR042164">
    <property type="entry name" value="SLC25A44"/>
</dbReference>
<dbReference type="Gene3D" id="1.50.40.10">
    <property type="entry name" value="Mitochondrial carrier domain"/>
    <property type="match status" value="2"/>
</dbReference>
<keyword evidence="5" id="KW-0677">Repeat</keyword>
<comment type="subcellular location">
    <subcellularLocation>
        <location evidence="1">Membrane</location>
        <topology evidence="1">Multi-pass membrane protein</topology>
    </subcellularLocation>
</comment>
<evidence type="ECO:0000256" key="1">
    <source>
        <dbReference type="ARBA" id="ARBA00004141"/>
    </source>
</evidence>
<dbReference type="OrthoDB" id="250329at2759"/>
<evidence type="ECO:0000256" key="7">
    <source>
        <dbReference type="PROSITE-ProRule" id="PRU00282"/>
    </source>
</evidence>
<evidence type="ECO:0000256" key="3">
    <source>
        <dbReference type="ARBA" id="ARBA00022448"/>
    </source>
</evidence>
<keyword evidence="10" id="KW-1185">Reference proteome</keyword>
<comment type="similarity">
    <text evidence="2 8">Belongs to the mitochondrial carrier (TC 2.A.29) family.</text>
</comment>
<feature type="repeat" description="Solcar" evidence="7">
    <location>
        <begin position="119"/>
        <end position="226"/>
    </location>
</feature>
<dbReference type="EMBL" id="LR900051">
    <property type="protein sequence ID" value="CAD7243963.1"/>
    <property type="molecule type" value="Genomic_DNA"/>
</dbReference>
<dbReference type="GO" id="GO:0005739">
    <property type="term" value="C:mitochondrion"/>
    <property type="evidence" value="ECO:0007669"/>
    <property type="project" value="InterPro"/>
</dbReference>
<dbReference type="SUPFAM" id="SSF103506">
    <property type="entry name" value="Mitochondrial carrier"/>
    <property type="match status" value="1"/>
</dbReference>
<protein>
    <recommendedName>
        <fullName evidence="11">Solute carrier family 25 member 44</fullName>
    </recommendedName>
</protein>
<dbReference type="GO" id="GO:0016020">
    <property type="term" value="C:membrane"/>
    <property type="evidence" value="ECO:0007669"/>
    <property type="project" value="UniProtKB-SubCell"/>
</dbReference>
<dbReference type="Proteomes" id="UP000677054">
    <property type="component" value="Unassembled WGS sequence"/>
</dbReference>
<evidence type="ECO:0000256" key="6">
    <source>
        <dbReference type="ARBA" id="ARBA00023136"/>
    </source>
</evidence>
<dbReference type="GO" id="GO:0009083">
    <property type="term" value="P:branched-chain amino acid catabolic process"/>
    <property type="evidence" value="ECO:0007669"/>
    <property type="project" value="InterPro"/>
</dbReference>
<reference evidence="9" key="1">
    <citation type="submission" date="2020-11" db="EMBL/GenBank/DDBJ databases">
        <authorList>
            <person name="Tran Van P."/>
        </authorList>
    </citation>
    <scope>NUCLEOTIDE SEQUENCE</scope>
</reference>
<dbReference type="PANTHER" id="PTHR46314:SF2">
    <property type="entry name" value="SOLUTE CARRIER FAMILY 25 MEMBER 44"/>
    <property type="match status" value="1"/>
</dbReference>
<dbReference type="GO" id="GO:0015658">
    <property type="term" value="F:branched-chain amino acid transmembrane transporter activity"/>
    <property type="evidence" value="ECO:0007669"/>
    <property type="project" value="InterPro"/>
</dbReference>
<keyword evidence="6 7" id="KW-0472">Membrane</keyword>
<organism evidence="9">
    <name type="scientific">Darwinula stevensoni</name>
    <dbReference type="NCBI Taxonomy" id="69355"/>
    <lineage>
        <taxon>Eukaryota</taxon>
        <taxon>Metazoa</taxon>
        <taxon>Ecdysozoa</taxon>
        <taxon>Arthropoda</taxon>
        <taxon>Crustacea</taxon>
        <taxon>Oligostraca</taxon>
        <taxon>Ostracoda</taxon>
        <taxon>Podocopa</taxon>
        <taxon>Podocopida</taxon>
        <taxon>Darwinulocopina</taxon>
        <taxon>Darwinuloidea</taxon>
        <taxon>Darwinulidae</taxon>
        <taxon>Darwinula</taxon>
    </lineage>
</organism>
<evidence type="ECO:0000256" key="2">
    <source>
        <dbReference type="ARBA" id="ARBA00006375"/>
    </source>
</evidence>
<keyword evidence="4 7" id="KW-0812">Transmembrane</keyword>
<sequence length="330" mass="38157">MVASLCPPSLSMGTEDYIRTIEWQMMDKHKFFPLSMLSSFTIRCILYPLTLIKTRIQIQHREGMYRGTIDAFSKIFRTEGISGLYKGFWVSTAQIFSGVFYITTYENVRHILARNNLHDRTLKALVSGGCASAVGQTIIVPFDVISQHVMVLGQTDNCPKHGKVVVNPLDIKFHERTKTQVIVDITRELYKRDGIRGFYRGYLASLYAYVPNSALWWSFYHYYQDQLRSISPPWVSHLLLQVVAAPLGGMTTTILTNPLDIVRARLQVQRLDSFSRTFLLLWNEERWNIFTKGLSARIFQSCFFSFAIVLGYESIKRMSINEEYKEGVRW</sequence>
<dbReference type="InterPro" id="IPR002067">
    <property type="entry name" value="MCP"/>
</dbReference>
<name>A0A7R8XB37_9CRUS</name>
<dbReference type="PRINTS" id="PR00926">
    <property type="entry name" value="MITOCARRIER"/>
</dbReference>
<dbReference type="PANTHER" id="PTHR46314">
    <property type="entry name" value="SOLUTE CARRIER FAMILY 25 MEMBER 44"/>
    <property type="match status" value="1"/>
</dbReference>
<feature type="repeat" description="Solcar" evidence="7">
    <location>
        <begin position="236"/>
        <end position="318"/>
    </location>
</feature>
<evidence type="ECO:0000256" key="4">
    <source>
        <dbReference type="ARBA" id="ARBA00022692"/>
    </source>
</evidence>
<evidence type="ECO:0000256" key="5">
    <source>
        <dbReference type="ARBA" id="ARBA00022737"/>
    </source>
</evidence>
<evidence type="ECO:0000256" key="8">
    <source>
        <dbReference type="RuleBase" id="RU000488"/>
    </source>
</evidence>